<comment type="caution">
    <text evidence="1">The sequence shown here is derived from an EMBL/GenBank/DDBJ whole genome shotgun (WGS) entry which is preliminary data.</text>
</comment>
<keyword evidence="2" id="KW-1185">Reference proteome</keyword>
<sequence length="49" mass="5594">MLMALTQSLMLHRTNAEDLDLGICWNKAGAKRFNEPDSARRAPLRAPRR</sequence>
<dbReference type="Proteomes" id="UP001499988">
    <property type="component" value="Unassembled WGS sequence"/>
</dbReference>
<organism evidence="1 2">
    <name type="scientific">Ferrimonas pelagia</name>
    <dbReference type="NCBI Taxonomy" id="1177826"/>
    <lineage>
        <taxon>Bacteria</taxon>
        <taxon>Pseudomonadati</taxon>
        <taxon>Pseudomonadota</taxon>
        <taxon>Gammaproteobacteria</taxon>
        <taxon>Alteromonadales</taxon>
        <taxon>Ferrimonadaceae</taxon>
        <taxon>Ferrimonas</taxon>
    </lineage>
</organism>
<evidence type="ECO:0000313" key="2">
    <source>
        <dbReference type="Proteomes" id="UP001499988"/>
    </source>
</evidence>
<accession>A0ABP9EUL6</accession>
<protein>
    <submittedName>
        <fullName evidence="1">Uncharacterized protein</fullName>
    </submittedName>
</protein>
<proteinExistence type="predicted"/>
<evidence type="ECO:0000313" key="1">
    <source>
        <dbReference type="EMBL" id="GAA4886265.1"/>
    </source>
</evidence>
<dbReference type="EMBL" id="BAABJZ010000063">
    <property type="protein sequence ID" value="GAA4886265.1"/>
    <property type="molecule type" value="Genomic_DNA"/>
</dbReference>
<gene>
    <name evidence="1" type="ORF">GCM10023333_19570</name>
</gene>
<name>A0ABP9EUL6_9GAMM</name>
<reference evidence="2" key="1">
    <citation type="journal article" date="2019" name="Int. J. Syst. Evol. Microbiol.">
        <title>The Global Catalogue of Microorganisms (GCM) 10K type strain sequencing project: providing services to taxonomists for standard genome sequencing and annotation.</title>
        <authorList>
            <consortium name="The Broad Institute Genomics Platform"/>
            <consortium name="The Broad Institute Genome Sequencing Center for Infectious Disease"/>
            <person name="Wu L."/>
            <person name="Ma J."/>
        </authorList>
    </citation>
    <scope>NUCLEOTIDE SEQUENCE [LARGE SCALE GENOMIC DNA]</scope>
    <source>
        <strain evidence="2">JCM 18401</strain>
    </source>
</reference>